<accession>A0A956SG50</accession>
<evidence type="ECO:0000313" key="1">
    <source>
        <dbReference type="EMBL" id="MCA9758194.1"/>
    </source>
</evidence>
<reference evidence="1" key="1">
    <citation type="submission" date="2020-04" db="EMBL/GenBank/DDBJ databases">
        <authorList>
            <person name="Zhang T."/>
        </authorList>
    </citation>
    <scope>NUCLEOTIDE SEQUENCE</scope>
    <source>
        <strain evidence="1">HKST-UBA02</strain>
    </source>
</reference>
<gene>
    <name evidence="1" type="ORF">KDA27_20535</name>
</gene>
<name>A0A956SG50_UNCEI</name>
<evidence type="ECO:0000313" key="2">
    <source>
        <dbReference type="Proteomes" id="UP000739538"/>
    </source>
</evidence>
<proteinExistence type="predicted"/>
<reference evidence="1" key="2">
    <citation type="journal article" date="2021" name="Microbiome">
        <title>Successional dynamics and alternative stable states in a saline activated sludge microbial community over 9 years.</title>
        <authorList>
            <person name="Wang Y."/>
            <person name="Ye J."/>
            <person name="Ju F."/>
            <person name="Liu L."/>
            <person name="Boyd J.A."/>
            <person name="Deng Y."/>
            <person name="Parks D.H."/>
            <person name="Jiang X."/>
            <person name="Yin X."/>
            <person name="Woodcroft B.J."/>
            <person name="Tyson G.W."/>
            <person name="Hugenholtz P."/>
            <person name="Polz M.F."/>
            <person name="Zhang T."/>
        </authorList>
    </citation>
    <scope>NUCLEOTIDE SEQUENCE</scope>
    <source>
        <strain evidence="1">HKST-UBA02</strain>
    </source>
</reference>
<dbReference type="AlphaFoldDB" id="A0A956SG50"/>
<dbReference type="EMBL" id="JAGQHS010000150">
    <property type="protein sequence ID" value="MCA9758194.1"/>
    <property type="molecule type" value="Genomic_DNA"/>
</dbReference>
<organism evidence="1 2">
    <name type="scientific">Eiseniibacteriota bacterium</name>
    <dbReference type="NCBI Taxonomy" id="2212470"/>
    <lineage>
        <taxon>Bacteria</taxon>
        <taxon>Candidatus Eiseniibacteriota</taxon>
    </lineage>
</organism>
<comment type="caution">
    <text evidence="1">The sequence shown here is derived from an EMBL/GenBank/DDBJ whole genome shotgun (WGS) entry which is preliminary data.</text>
</comment>
<protein>
    <submittedName>
        <fullName evidence="1">Uncharacterized protein</fullName>
    </submittedName>
</protein>
<sequence>MRPPENPKRDLGDLWEAVERDTSGAAATVSDALGLVAPIEVQRNLGYADLGSCGVELIDSRGGVILVVLAGDMSDSRTGHVFLGEHPANPGSDEVAPGSDQERAIATALVLATRDAEPSTKVDAARWMASVLIGRKAD</sequence>
<dbReference type="Proteomes" id="UP000739538">
    <property type="component" value="Unassembled WGS sequence"/>
</dbReference>